<evidence type="ECO:0000259" key="2">
    <source>
        <dbReference type="Pfam" id="PF05170"/>
    </source>
</evidence>
<dbReference type="PANTHER" id="PTHR30441">
    <property type="entry name" value="DUF748 DOMAIN-CONTAINING PROTEIN"/>
    <property type="match status" value="1"/>
</dbReference>
<evidence type="ECO:0000313" key="4">
    <source>
        <dbReference type="Proteomes" id="UP000487350"/>
    </source>
</evidence>
<feature type="transmembrane region" description="Helical" evidence="1">
    <location>
        <begin position="20"/>
        <end position="40"/>
    </location>
</feature>
<comment type="caution">
    <text evidence="3">The sequence shown here is derived from an EMBL/GenBank/DDBJ whole genome shotgun (WGS) entry which is preliminary data.</text>
</comment>
<dbReference type="Pfam" id="PF05170">
    <property type="entry name" value="AsmA"/>
    <property type="match status" value="2"/>
</dbReference>
<dbReference type="AlphaFoldDB" id="A0A844AZK7"/>
<feature type="domain" description="AsmA" evidence="2">
    <location>
        <begin position="19"/>
        <end position="139"/>
    </location>
</feature>
<sequence>MSNATPPSFAQLRRTPWVKWLVAVVAAITLLALLVIFFPWDVLRGPLNRYVSERTGRHFEITRKLDVKLGRTTRVFADGLEFANPAWAQDRNLVTAESAELDIELSALFHRRIEIARIALRKPVLGLQIEPDGRRTWALGRDEGDPQNIPHIGLLVVDNGSAHFVASEHGADILTEFAIDTAASAAAHPMPMTFKSKGTWCKEPFTAQGRTGSVLTINSASREPFPLEVSAASGTTAMQANGAVASLATFDGADLSFNLRGQDLSTLYKLLGVVLPATPRYALRGHLLRQGDVWHARGLNGKLGNSDLVGELDFDRSKDVPHLAGRLHSQSLDFDDLAPLVGLPEQPRSAAAMPAVAPGGKVEKVVHDKGHKVLPTAQLDLARLKAMTAEVDYSAARVVNARGLPLERMSLRVVMADGFLRLGPMKLGVASGSLAGSIIINGNTNPALAEAHLDARALELNKLFPRLKITQASFGKLHGDIDLKGRGNSVATMLGTSSGSVSMLMGRGEISNLLMEFAGLDGGEIIKFLIRGDKNVVLRCGAASFDVKDGLMTSRAFVLDTEDTIIYGSGGISLARESLDLTLRPYPKDMSILSLRSPLTLSGTFDAPKAGVDKGALAQRAGFALALGALNPLLALASTVETGPGKDANCRTVLRDAASTDMQAKVAIMAQEGADANNGAAAPADQRKPTFWQRIFGAGKPAAAAAATR</sequence>
<dbReference type="EMBL" id="WJBU01000002">
    <property type="protein sequence ID" value="MRD46263.1"/>
    <property type="molecule type" value="Genomic_DNA"/>
</dbReference>
<gene>
    <name evidence="3" type="ORF">GHT07_03160</name>
</gene>
<protein>
    <submittedName>
        <fullName evidence="3">AsmA family protein</fullName>
    </submittedName>
</protein>
<keyword evidence="1" id="KW-0812">Transmembrane</keyword>
<keyword evidence="1" id="KW-0472">Membrane</keyword>
<evidence type="ECO:0000313" key="3">
    <source>
        <dbReference type="EMBL" id="MRD46263.1"/>
    </source>
</evidence>
<evidence type="ECO:0000256" key="1">
    <source>
        <dbReference type="SAM" id="Phobius"/>
    </source>
</evidence>
<keyword evidence="1" id="KW-1133">Transmembrane helix</keyword>
<proteinExistence type="predicted"/>
<dbReference type="PANTHER" id="PTHR30441:SF9">
    <property type="entry name" value="ASMA FAMILY PROTEIN YHJG"/>
    <property type="match status" value="1"/>
</dbReference>
<dbReference type="GO" id="GO:0090313">
    <property type="term" value="P:regulation of protein targeting to membrane"/>
    <property type="evidence" value="ECO:0007669"/>
    <property type="project" value="TreeGrafter"/>
</dbReference>
<name>A0A844AZK7_9BURK</name>
<dbReference type="OrthoDB" id="5749006at2"/>
<dbReference type="InterPro" id="IPR052894">
    <property type="entry name" value="AsmA-related"/>
</dbReference>
<reference evidence="3 4" key="1">
    <citation type="submission" date="2019-11" db="EMBL/GenBank/DDBJ databases">
        <title>Caenimonas koreensis gen. nov., sp. nov., isolated from activated sludge.</title>
        <authorList>
            <person name="Seung H.R."/>
        </authorList>
    </citation>
    <scope>NUCLEOTIDE SEQUENCE [LARGE SCALE GENOMIC DNA]</scope>
    <source>
        <strain evidence="3 4">EMB320</strain>
    </source>
</reference>
<feature type="domain" description="AsmA" evidence="2">
    <location>
        <begin position="195"/>
        <end position="555"/>
    </location>
</feature>
<dbReference type="GO" id="GO:0005886">
    <property type="term" value="C:plasma membrane"/>
    <property type="evidence" value="ECO:0007669"/>
    <property type="project" value="TreeGrafter"/>
</dbReference>
<keyword evidence="4" id="KW-1185">Reference proteome</keyword>
<accession>A0A844AZK7</accession>
<dbReference type="InterPro" id="IPR007844">
    <property type="entry name" value="AsmA"/>
</dbReference>
<dbReference type="RefSeq" id="WP_153583598.1">
    <property type="nucleotide sequence ID" value="NZ_WJBU01000002.1"/>
</dbReference>
<dbReference type="Proteomes" id="UP000487350">
    <property type="component" value="Unassembled WGS sequence"/>
</dbReference>
<organism evidence="3 4">
    <name type="scientific">Caenimonas koreensis DSM 17982</name>
    <dbReference type="NCBI Taxonomy" id="1121255"/>
    <lineage>
        <taxon>Bacteria</taxon>
        <taxon>Pseudomonadati</taxon>
        <taxon>Pseudomonadota</taxon>
        <taxon>Betaproteobacteria</taxon>
        <taxon>Burkholderiales</taxon>
        <taxon>Comamonadaceae</taxon>
        <taxon>Caenimonas</taxon>
    </lineage>
</organism>